<evidence type="ECO:0000259" key="6">
    <source>
        <dbReference type="PROSITE" id="PS50850"/>
    </source>
</evidence>
<accession>A0AAD7B604</accession>
<keyword evidence="8" id="KW-1185">Reference proteome</keyword>
<feature type="transmembrane region" description="Helical" evidence="5">
    <location>
        <begin position="124"/>
        <end position="145"/>
    </location>
</feature>
<name>A0AAD7B604_9AGAR</name>
<dbReference type="PRINTS" id="PR01036">
    <property type="entry name" value="TCRTETB"/>
</dbReference>
<feature type="transmembrane region" description="Helical" evidence="5">
    <location>
        <begin position="189"/>
        <end position="207"/>
    </location>
</feature>
<feature type="transmembrane region" description="Helical" evidence="5">
    <location>
        <begin position="382"/>
        <end position="407"/>
    </location>
</feature>
<evidence type="ECO:0000256" key="2">
    <source>
        <dbReference type="ARBA" id="ARBA00022692"/>
    </source>
</evidence>
<feature type="transmembrane region" description="Helical" evidence="5">
    <location>
        <begin position="33"/>
        <end position="58"/>
    </location>
</feature>
<dbReference type="EMBL" id="JARKIF010000032">
    <property type="protein sequence ID" value="KAJ7611737.1"/>
    <property type="molecule type" value="Genomic_DNA"/>
</dbReference>
<evidence type="ECO:0000256" key="3">
    <source>
        <dbReference type="ARBA" id="ARBA00022989"/>
    </source>
</evidence>
<dbReference type="GO" id="GO:0005886">
    <property type="term" value="C:plasma membrane"/>
    <property type="evidence" value="ECO:0007669"/>
    <property type="project" value="TreeGrafter"/>
</dbReference>
<dbReference type="InterPro" id="IPR011701">
    <property type="entry name" value="MFS"/>
</dbReference>
<keyword evidence="2 5" id="KW-0812">Transmembrane</keyword>
<feature type="transmembrane region" description="Helical" evidence="5">
    <location>
        <begin position="357"/>
        <end position="376"/>
    </location>
</feature>
<feature type="transmembrane region" description="Helical" evidence="5">
    <location>
        <begin position="223"/>
        <end position="242"/>
    </location>
</feature>
<feature type="domain" description="Major facilitator superfamily (MFS) profile" evidence="6">
    <location>
        <begin position="36"/>
        <end position="515"/>
    </location>
</feature>
<keyword evidence="4 5" id="KW-0472">Membrane</keyword>
<evidence type="ECO:0000256" key="5">
    <source>
        <dbReference type="SAM" id="Phobius"/>
    </source>
</evidence>
<feature type="transmembrane region" description="Helical" evidence="5">
    <location>
        <begin position="100"/>
        <end position="118"/>
    </location>
</feature>
<feature type="transmembrane region" description="Helical" evidence="5">
    <location>
        <begin position="254"/>
        <end position="271"/>
    </location>
</feature>
<feature type="transmembrane region" description="Helical" evidence="5">
    <location>
        <begin position="491"/>
        <end position="510"/>
    </location>
</feature>
<dbReference type="GO" id="GO:0022857">
    <property type="term" value="F:transmembrane transporter activity"/>
    <property type="evidence" value="ECO:0007669"/>
    <property type="project" value="InterPro"/>
</dbReference>
<gene>
    <name evidence="7" type="ORF">FB45DRAFT_1065761</name>
</gene>
<dbReference type="PANTHER" id="PTHR23501">
    <property type="entry name" value="MAJOR FACILITATOR SUPERFAMILY"/>
    <property type="match status" value="1"/>
</dbReference>
<proteinExistence type="predicted"/>
<evidence type="ECO:0000313" key="7">
    <source>
        <dbReference type="EMBL" id="KAJ7611737.1"/>
    </source>
</evidence>
<protein>
    <submittedName>
        <fullName evidence="7">MFS general substrate transporter</fullName>
    </submittedName>
</protein>
<organism evidence="7 8">
    <name type="scientific">Roridomyces roridus</name>
    <dbReference type="NCBI Taxonomy" id="1738132"/>
    <lineage>
        <taxon>Eukaryota</taxon>
        <taxon>Fungi</taxon>
        <taxon>Dikarya</taxon>
        <taxon>Basidiomycota</taxon>
        <taxon>Agaricomycotina</taxon>
        <taxon>Agaricomycetes</taxon>
        <taxon>Agaricomycetidae</taxon>
        <taxon>Agaricales</taxon>
        <taxon>Marasmiineae</taxon>
        <taxon>Mycenaceae</taxon>
        <taxon>Roridomyces</taxon>
    </lineage>
</organism>
<comment type="caution">
    <text evidence="7">The sequence shown here is derived from an EMBL/GenBank/DDBJ whole genome shotgun (WGS) entry which is preliminary data.</text>
</comment>
<dbReference type="PANTHER" id="PTHR23501:SF102">
    <property type="entry name" value="DRUG TRANSPORTER, PUTATIVE (AFU_ORTHOLOGUE AFUA_3G08530)-RELATED"/>
    <property type="match status" value="1"/>
</dbReference>
<feature type="transmembrane region" description="Helical" evidence="5">
    <location>
        <begin position="70"/>
        <end position="88"/>
    </location>
</feature>
<dbReference type="SUPFAM" id="SSF103473">
    <property type="entry name" value="MFS general substrate transporter"/>
    <property type="match status" value="1"/>
</dbReference>
<comment type="subcellular location">
    <subcellularLocation>
        <location evidence="1">Membrane</location>
        <topology evidence="1">Multi-pass membrane protein</topology>
    </subcellularLocation>
</comment>
<dbReference type="Pfam" id="PF07690">
    <property type="entry name" value="MFS_1"/>
    <property type="match status" value="1"/>
</dbReference>
<dbReference type="Gene3D" id="1.20.1250.20">
    <property type="entry name" value="MFS general substrate transporter like domains"/>
    <property type="match status" value="2"/>
</dbReference>
<dbReference type="InterPro" id="IPR036259">
    <property type="entry name" value="MFS_trans_sf"/>
</dbReference>
<feature type="transmembrane region" description="Helical" evidence="5">
    <location>
        <begin position="157"/>
        <end position="177"/>
    </location>
</feature>
<evidence type="ECO:0000256" key="1">
    <source>
        <dbReference type="ARBA" id="ARBA00004141"/>
    </source>
</evidence>
<feature type="transmembrane region" description="Helical" evidence="5">
    <location>
        <begin position="292"/>
        <end position="316"/>
    </location>
</feature>
<feature type="transmembrane region" description="Helical" evidence="5">
    <location>
        <begin position="328"/>
        <end position="350"/>
    </location>
</feature>
<dbReference type="InterPro" id="IPR020846">
    <property type="entry name" value="MFS_dom"/>
</dbReference>
<dbReference type="Proteomes" id="UP001221142">
    <property type="component" value="Unassembled WGS sequence"/>
</dbReference>
<evidence type="ECO:0000313" key="8">
    <source>
        <dbReference type="Proteomes" id="UP001221142"/>
    </source>
</evidence>
<sequence>MHQTTNDPNVNDSTRAPNADDVLPLEAQSSLRFWLVFTALCFCVLLSALDLGGVSTAAPTIVADLHGTDFSWVGSAYTLSSAACLPFAGNLAQMFGRRPVTLILVLIFAIGSAVSGSSKSMTTLIIGRAIQGVGGGGLQTLVYIVTADLVPLRKRGIFTGITGLVWTLGTVVGPVISGSLTEKASGDDMNLPLCALAFATVALFLHLEKPEGDIRSKITKIDWIGNILIIASSTSCMLGLTWGGGRFPWSSAQVLAPVIIGVIGLGVTLVYEIHFAPKPTIPKIVISNPGSLLGYFAAFIHGVITLGVAFYLPTWFQSVRDATPIQSGLYFLPMAASISPAAIVQGLLIAKLGHYRLTNLIGWSAVLLGLGLFITLDRNTSLGVIVVFQIIQGVGMGLLYALTFVVLAPLPVSENASAVSLLSFVRAFSQSWGVAIAGSVISSKLASTLPSSILEQFDRANLVYGVIPEIAGMPEPLQDQVKDAYVESMRVIWIVMTVLAAVGFLTVFFVKDIPLSRTVDGKWGLKPAEKGKPEKTGMDETSGEIFLFPSGTLKELVHRH</sequence>
<keyword evidence="3 5" id="KW-1133">Transmembrane helix</keyword>
<evidence type="ECO:0000256" key="4">
    <source>
        <dbReference type="ARBA" id="ARBA00023136"/>
    </source>
</evidence>
<reference evidence="7" key="1">
    <citation type="submission" date="2023-03" db="EMBL/GenBank/DDBJ databases">
        <title>Massive genome expansion in bonnet fungi (Mycena s.s.) driven by repeated elements and novel gene families across ecological guilds.</title>
        <authorList>
            <consortium name="Lawrence Berkeley National Laboratory"/>
            <person name="Harder C.B."/>
            <person name="Miyauchi S."/>
            <person name="Viragh M."/>
            <person name="Kuo A."/>
            <person name="Thoen E."/>
            <person name="Andreopoulos B."/>
            <person name="Lu D."/>
            <person name="Skrede I."/>
            <person name="Drula E."/>
            <person name="Henrissat B."/>
            <person name="Morin E."/>
            <person name="Kohler A."/>
            <person name="Barry K."/>
            <person name="LaButti K."/>
            <person name="Morin E."/>
            <person name="Salamov A."/>
            <person name="Lipzen A."/>
            <person name="Mereny Z."/>
            <person name="Hegedus B."/>
            <person name="Baldrian P."/>
            <person name="Stursova M."/>
            <person name="Weitz H."/>
            <person name="Taylor A."/>
            <person name="Grigoriev I.V."/>
            <person name="Nagy L.G."/>
            <person name="Martin F."/>
            <person name="Kauserud H."/>
        </authorList>
    </citation>
    <scope>NUCLEOTIDE SEQUENCE</scope>
    <source>
        <strain evidence="7">9284</strain>
    </source>
</reference>
<dbReference type="PROSITE" id="PS50850">
    <property type="entry name" value="MFS"/>
    <property type="match status" value="1"/>
</dbReference>
<dbReference type="AlphaFoldDB" id="A0AAD7B604"/>